<organism evidence="12 13">
    <name type="scientific">Latimeria chalumnae</name>
    <name type="common">Coelacanth</name>
    <dbReference type="NCBI Taxonomy" id="7897"/>
    <lineage>
        <taxon>Eukaryota</taxon>
        <taxon>Metazoa</taxon>
        <taxon>Chordata</taxon>
        <taxon>Craniata</taxon>
        <taxon>Vertebrata</taxon>
        <taxon>Euteleostomi</taxon>
        <taxon>Coelacanthiformes</taxon>
        <taxon>Coelacanthidae</taxon>
        <taxon>Latimeria</taxon>
    </lineage>
</organism>
<evidence type="ECO:0000256" key="3">
    <source>
        <dbReference type="ARBA" id="ARBA00008576"/>
    </source>
</evidence>
<feature type="signal peptide" evidence="11">
    <location>
        <begin position="1"/>
        <end position="18"/>
    </location>
</feature>
<dbReference type="OMA" id="CRSTVQM"/>
<reference evidence="12" key="2">
    <citation type="submission" date="2025-08" db="UniProtKB">
        <authorList>
            <consortium name="Ensembl"/>
        </authorList>
    </citation>
    <scope>IDENTIFICATION</scope>
</reference>
<dbReference type="EMBL" id="AFYH01100111">
    <property type="status" value="NOT_ANNOTATED_CDS"/>
    <property type="molecule type" value="Genomic_DNA"/>
</dbReference>
<dbReference type="Ensembl" id="ENSLACT00000025280.1">
    <property type="protein sequence ID" value="ENSLACP00000023267.1"/>
    <property type="gene ID" value="ENSLACG00000022501.1"/>
</dbReference>
<dbReference type="GeneID" id="102348329"/>
<dbReference type="PANTHER" id="PTHR15444:SF4">
    <property type="entry name" value="SECRETED PHOSPHOPROTEIN 24"/>
    <property type="match status" value="1"/>
</dbReference>
<evidence type="ECO:0000256" key="8">
    <source>
        <dbReference type="ARBA" id="ARBA00023157"/>
    </source>
</evidence>
<evidence type="ECO:0000256" key="10">
    <source>
        <dbReference type="SAM" id="MobiDB-lite"/>
    </source>
</evidence>
<evidence type="ECO:0000256" key="9">
    <source>
        <dbReference type="ARBA" id="ARBA00029627"/>
    </source>
</evidence>
<name>M3XKL1_LATCH</name>
<dbReference type="RefSeq" id="XP_014345847.1">
    <property type="nucleotide sequence ID" value="XM_014490361.2"/>
</dbReference>
<dbReference type="Gene3D" id="3.10.450.10">
    <property type="match status" value="1"/>
</dbReference>
<feature type="compositionally biased region" description="Low complexity" evidence="10">
    <location>
        <begin position="129"/>
        <end position="146"/>
    </location>
</feature>
<dbReference type="EMBL" id="AFYH01100109">
    <property type="status" value="NOT_ANNOTATED_CDS"/>
    <property type="molecule type" value="Genomic_DNA"/>
</dbReference>
<proteinExistence type="inferred from homology"/>
<dbReference type="AlphaFoldDB" id="M3XKL1"/>
<evidence type="ECO:0000256" key="6">
    <source>
        <dbReference type="ARBA" id="ARBA00022553"/>
    </source>
</evidence>
<evidence type="ECO:0000313" key="13">
    <source>
        <dbReference type="Proteomes" id="UP000008672"/>
    </source>
</evidence>
<keyword evidence="7 11" id="KW-0732">Signal</keyword>
<dbReference type="SUPFAM" id="SSF54403">
    <property type="entry name" value="Cystatin/monellin"/>
    <property type="match status" value="1"/>
</dbReference>
<feature type="chain" id="PRO_5004043831" description="Secreted phosphoprotein 24" evidence="11">
    <location>
        <begin position="19"/>
        <end position="184"/>
    </location>
</feature>
<keyword evidence="8" id="KW-1015">Disulfide bond</keyword>
<evidence type="ECO:0000256" key="4">
    <source>
        <dbReference type="ARBA" id="ARBA00020365"/>
    </source>
</evidence>
<dbReference type="EMBL" id="AFYH01100110">
    <property type="status" value="NOT_ANNOTATED_CDS"/>
    <property type="molecule type" value="Genomic_DNA"/>
</dbReference>
<evidence type="ECO:0000256" key="7">
    <source>
        <dbReference type="ARBA" id="ARBA00022729"/>
    </source>
</evidence>
<dbReference type="InterPro" id="IPR010892">
    <property type="entry name" value="Spp-24"/>
</dbReference>
<comment type="subcellular location">
    <subcellularLocation>
        <location evidence="2">Secreted</location>
    </subcellularLocation>
</comment>
<dbReference type="GO" id="GO:0046849">
    <property type="term" value="P:bone remodeling"/>
    <property type="evidence" value="ECO:0007669"/>
    <property type="project" value="InterPro"/>
</dbReference>
<dbReference type="Pfam" id="PF07448">
    <property type="entry name" value="Spp-24"/>
    <property type="match status" value="1"/>
</dbReference>
<dbReference type="OrthoDB" id="9944258at2759"/>
<comment type="similarity">
    <text evidence="3">Belongs to the SPP2 family.</text>
</comment>
<dbReference type="Proteomes" id="UP000008672">
    <property type="component" value="Unassembled WGS sequence"/>
</dbReference>
<dbReference type="GeneTree" id="ENSGT00390000009001"/>
<protein>
    <recommendedName>
        <fullName evidence="4">Secreted phosphoprotein 24</fullName>
    </recommendedName>
    <alternativeName>
        <fullName evidence="9">Secreted phosphoprotein 2</fullName>
    </alternativeName>
</protein>
<evidence type="ECO:0000256" key="11">
    <source>
        <dbReference type="SAM" id="SignalP"/>
    </source>
</evidence>
<dbReference type="eggNOG" id="ENOG502S7TB">
    <property type="taxonomic scope" value="Eukaryota"/>
</dbReference>
<evidence type="ECO:0000256" key="5">
    <source>
        <dbReference type="ARBA" id="ARBA00022525"/>
    </source>
</evidence>
<evidence type="ECO:0000313" key="12">
    <source>
        <dbReference type="Ensembl" id="ENSLACP00000023267.1"/>
    </source>
</evidence>
<dbReference type="EMBL" id="AFYH01100107">
    <property type="status" value="NOT_ANNOTATED_CDS"/>
    <property type="molecule type" value="Genomic_DNA"/>
</dbReference>
<keyword evidence="5" id="KW-0964">Secreted</keyword>
<dbReference type="InParanoid" id="M3XKL1"/>
<reference evidence="12" key="3">
    <citation type="submission" date="2025-09" db="UniProtKB">
        <authorList>
            <consortium name="Ensembl"/>
        </authorList>
    </citation>
    <scope>IDENTIFICATION</scope>
</reference>
<reference evidence="13" key="1">
    <citation type="submission" date="2011-08" db="EMBL/GenBank/DDBJ databases">
        <title>The draft genome of Latimeria chalumnae.</title>
        <authorList>
            <person name="Di Palma F."/>
            <person name="Alfoldi J."/>
            <person name="Johnson J."/>
            <person name="Berlin A."/>
            <person name="Gnerre S."/>
            <person name="Jaffe D."/>
            <person name="MacCallum I."/>
            <person name="Young S."/>
            <person name="Walker B.J."/>
            <person name="Lander E."/>
            <person name="Lindblad-Toh K."/>
        </authorList>
    </citation>
    <scope>NUCLEOTIDE SEQUENCE [LARGE SCALE GENOMIC DNA]</scope>
    <source>
        <strain evidence="13">Wild caught</strain>
    </source>
</reference>
<comment type="function">
    <text evidence="1">Could coordinate an aspect of bone turnover.</text>
</comment>
<dbReference type="FunCoup" id="M3XKL1">
    <property type="interactions" value="8"/>
</dbReference>
<dbReference type="EMBL" id="AFYH01100108">
    <property type="status" value="NOT_ANNOTATED_CDS"/>
    <property type="molecule type" value="Genomic_DNA"/>
</dbReference>
<dbReference type="InterPro" id="IPR046350">
    <property type="entry name" value="Cystatin_sf"/>
</dbReference>
<sequence>MNSVIFILLGIQVLYGSGLPTYDDYNRQPQAEAALNASLAKLNSFLRGPNLYGVTRSFLKASIPLGRDSYLLVIQFDVCETSCRKNSGKHPDECDFKFGRYARSSRCTSIVHISGQEINRVTVDCSFSGDSSSESMSSSSEEMVSMGRGRSNRRPGMQHSLGNGMSPALRPNHQPNISDSQKWE</sequence>
<dbReference type="KEGG" id="lcm:102348329"/>
<accession>M3XKL1</accession>
<dbReference type="STRING" id="7897.ENSLACP00000023267"/>
<dbReference type="PANTHER" id="PTHR15444">
    <property type="entry name" value="SECRETED PHOSPHOPROTEIN 24"/>
    <property type="match status" value="1"/>
</dbReference>
<dbReference type="GO" id="GO:0005576">
    <property type="term" value="C:extracellular region"/>
    <property type="evidence" value="ECO:0007669"/>
    <property type="project" value="UniProtKB-SubCell"/>
</dbReference>
<keyword evidence="6" id="KW-0597">Phosphoprotein</keyword>
<dbReference type="HOGENOM" id="CLU_115216_2_0_1"/>
<feature type="compositionally biased region" description="Polar residues" evidence="10">
    <location>
        <begin position="173"/>
        <end position="184"/>
    </location>
</feature>
<gene>
    <name evidence="12" type="primary">LOC102348329</name>
</gene>
<evidence type="ECO:0000256" key="2">
    <source>
        <dbReference type="ARBA" id="ARBA00004613"/>
    </source>
</evidence>
<keyword evidence="13" id="KW-1185">Reference proteome</keyword>
<evidence type="ECO:0000256" key="1">
    <source>
        <dbReference type="ARBA" id="ARBA00002371"/>
    </source>
</evidence>
<feature type="region of interest" description="Disordered" evidence="10">
    <location>
        <begin position="129"/>
        <end position="184"/>
    </location>
</feature>